<organism evidence="6 7">
    <name type="scientific">Rhynchosporium graminicola</name>
    <dbReference type="NCBI Taxonomy" id="2792576"/>
    <lineage>
        <taxon>Eukaryota</taxon>
        <taxon>Fungi</taxon>
        <taxon>Dikarya</taxon>
        <taxon>Ascomycota</taxon>
        <taxon>Pezizomycotina</taxon>
        <taxon>Leotiomycetes</taxon>
        <taxon>Helotiales</taxon>
        <taxon>Ploettnerulaceae</taxon>
        <taxon>Rhynchosporium</taxon>
    </lineage>
</organism>
<dbReference type="InterPro" id="IPR029058">
    <property type="entry name" value="AB_hydrolase_fold"/>
</dbReference>
<feature type="domain" description="Carboxylesterase type B" evidence="5">
    <location>
        <begin position="33"/>
        <end position="370"/>
    </location>
</feature>
<feature type="chain" id="PRO_5009445972" evidence="4">
    <location>
        <begin position="19"/>
        <end position="584"/>
    </location>
</feature>
<reference evidence="7" key="1">
    <citation type="submission" date="2016-03" db="EMBL/GenBank/DDBJ databases">
        <authorList>
            <person name="Ploux O."/>
        </authorList>
    </citation>
    <scope>NUCLEOTIDE SEQUENCE [LARGE SCALE GENOMIC DNA]</scope>
    <source>
        <strain evidence="7">UK7</strain>
    </source>
</reference>
<dbReference type="EMBL" id="FJUW01000013">
    <property type="protein sequence ID" value="CZS97413.1"/>
    <property type="molecule type" value="Genomic_DNA"/>
</dbReference>
<dbReference type="InterPro" id="IPR050654">
    <property type="entry name" value="AChE-related_enzymes"/>
</dbReference>
<dbReference type="SUPFAM" id="SSF53474">
    <property type="entry name" value="alpha/beta-Hydrolases"/>
    <property type="match status" value="1"/>
</dbReference>
<feature type="signal peptide" evidence="4">
    <location>
        <begin position="1"/>
        <end position="18"/>
    </location>
</feature>
<protein>
    <submittedName>
        <fullName evidence="6">Related to acetylcholinesterase</fullName>
    </submittedName>
</protein>
<evidence type="ECO:0000313" key="6">
    <source>
        <dbReference type="EMBL" id="CZS97413.1"/>
    </source>
</evidence>
<evidence type="ECO:0000256" key="4">
    <source>
        <dbReference type="SAM" id="SignalP"/>
    </source>
</evidence>
<dbReference type="AlphaFoldDB" id="A0A1E1KH74"/>
<dbReference type="STRING" id="914237.A0A1E1KH74"/>
<dbReference type="PANTHER" id="PTHR43918:SF4">
    <property type="entry name" value="CARBOXYLIC ESTER HYDROLASE"/>
    <property type="match status" value="1"/>
</dbReference>
<evidence type="ECO:0000259" key="5">
    <source>
        <dbReference type="Pfam" id="PF00135"/>
    </source>
</evidence>
<dbReference type="Proteomes" id="UP000178129">
    <property type="component" value="Unassembled WGS sequence"/>
</dbReference>
<feature type="region of interest" description="Disordered" evidence="3">
    <location>
        <begin position="530"/>
        <end position="554"/>
    </location>
</feature>
<comment type="caution">
    <text evidence="6">The sequence shown here is derived from an EMBL/GenBank/DDBJ whole genome shotgun (WGS) entry which is preliminary data.</text>
</comment>
<comment type="similarity">
    <text evidence="1">Belongs to the type-B carboxylesterase/lipase family.</text>
</comment>
<evidence type="ECO:0000256" key="1">
    <source>
        <dbReference type="ARBA" id="ARBA00005964"/>
    </source>
</evidence>
<dbReference type="GO" id="GO:0052689">
    <property type="term" value="F:carboxylic ester hydrolase activity"/>
    <property type="evidence" value="ECO:0007669"/>
    <property type="project" value="TreeGrafter"/>
</dbReference>
<evidence type="ECO:0000313" key="7">
    <source>
        <dbReference type="Proteomes" id="UP000178129"/>
    </source>
</evidence>
<name>A0A1E1KH74_9HELO</name>
<gene>
    <name evidence="6" type="ORF">RCO7_00246</name>
</gene>
<evidence type="ECO:0000256" key="2">
    <source>
        <dbReference type="ARBA" id="ARBA00022801"/>
    </source>
</evidence>
<dbReference type="PANTHER" id="PTHR43918">
    <property type="entry name" value="ACETYLCHOLINESTERASE"/>
    <property type="match status" value="1"/>
</dbReference>
<dbReference type="Pfam" id="PF00135">
    <property type="entry name" value="COesterase"/>
    <property type="match status" value="1"/>
</dbReference>
<keyword evidence="2" id="KW-0378">Hydrolase</keyword>
<dbReference type="Gene3D" id="3.40.50.1820">
    <property type="entry name" value="alpha/beta hydrolase"/>
    <property type="match status" value="2"/>
</dbReference>
<keyword evidence="4" id="KW-0732">Signal</keyword>
<dbReference type="InParanoid" id="A0A1E1KH74"/>
<dbReference type="InterPro" id="IPR002018">
    <property type="entry name" value="CarbesteraseB"/>
</dbReference>
<accession>A0A1E1KH74</accession>
<keyword evidence="7" id="KW-1185">Reference proteome</keyword>
<evidence type="ECO:0000256" key="3">
    <source>
        <dbReference type="SAM" id="MobiDB-lite"/>
    </source>
</evidence>
<proteinExistence type="inferred from homology"/>
<sequence>MKFSALLVALTLGSYANASSTEDNKSSNWTIGQIVETASGPVAGHAAENNKAVSEYLGIPYGQAPIGNLRFAAPVKFTGKEKLSGAAFGPNCPVRASNDSFPTPEQLDAANATFAALLTLATFESVGEESEDCLSLNVWTRPQNGQAKKAVLMWIYGGGYSTGSASIPAYNGARLAAREDVVVVTFNYRLSILGFPGNPDSTANLALLDQRLAVEWVRDNIEKFGGDPSRITLFGQSVGAASVDLYSYAWTKDPIVAGLIPESGNVIGWGLQRSKDVSAKAWYNVSATLGCGDAASNSTAVLECMRGKNYTDVLNAIPQTAGSASLVGPFGPTVDGEVVFSNHEYTSRTPAKVPMLIGSNNYEAGLFRAQFALGGFFYSEDFWNVFNLQGFTCPTGIRANLSVAAGIPTWRYRYMGVFPNLAITDDAQAYHFAEVPMIFNTAPDYPDPTREQVSIGKYMRGAWAAFAKDPQKGLTKYGWPQYNIGQDTLVRLAYNNITGPNLINPRRYDADCAFVNASSSDATIKLPILPDGGANVTPTAPPGSKPTGKGSILSSLEVGSSGNADGKIKAEDVHMGIFDLGMHM</sequence>